<dbReference type="PANTHER" id="PTHR22550:SF16">
    <property type="entry name" value="SPORE GERMINATION PROTEIN"/>
    <property type="match status" value="1"/>
</dbReference>
<dbReference type="KEGG" id="vpy:HZI73_20020"/>
<organism evidence="5 6">
    <name type="scientific">Vallitalea pronyensis</name>
    <dbReference type="NCBI Taxonomy" id="1348613"/>
    <lineage>
        <taxon>Bacteria</taxon>
        <taxon>Bacillati</taxon>
        <taxon>Bacillota</taxon>
        <taxon>Clostridia</taxon>
        <taxon>Lachnospirales</taxon>
        <taxon>Vallitaleaceae</taxon>
        <taxon>Vallitalea</taxon>
    </lineage>
</organism>
<feature type="transmembrane region" description="Helical" evidence="4">
    <location>
        <begin position="380"/>
        <end position="399"/>
    </location>
</feature>
<feature type="transmembrane region" description="Helical" evidence="4">
    <location>
        <begin position="285"/>
        <end position="304"/>
    </location>
</feature>
<dbReference type="InterPro" id="IPR050768">
    <property type="entry name" value="UPF0353/GerABKA_families"/>
</dbReference>
<accession>A0A8J8SI18</accession>
<dbReference type="GO" id="GO:0009847">
    <property type="term" value="P:spore germination"/>
    <property type="evidence" value="ECO:0007669"/>
    <property type="project" value="InterPro"/>
</dbReference>
<gene>
    <name evidence="5" type="ORF">HZI73_20020</name>
</gene>
<keyword evidence="4" id="KW-1133">Transmembrane helix</keyword>
<evidence type="ECO:0000256" key="2">
    <source>
        <dbReference type="ARBA" id="ARBA00023136"/>
    </source>
</evidence>
<protein>
    <submittedName>
        <fullName evidence="5">Spore germination protein</fullName>
    </submittedName>
</protein>
<dbReference type="Proteomes" id="UP000683246">
    <property type="component" value="Chromosome"/>
</dbReference>
<keyword evidence="6" id="KW-1185">Reference proteome</keyword>
<evidence type="ECO:0000256" key="4">
    <source>
        <dbReference type="SAM" id="Phobius"/>
    </source>
</evidence>
<dbReference type="RefSeq" id="WP_212695139.1">
    <property type="nucleotide sequence ID" value="NZ_CP058649.1"/>
</dbReference>
<dbReference type="AlphaFoldDB" id="A0A8J8SI18"/>
<dbReference type="PANTHER" id="PTHR22550">
    <property type="entry name" value="SPORE GERMINATION PROTEIN"/>
    <property type="match status" value="1"/>
</dbReference>
<comment type="similarity">
    <text evidence="1">Belongs to the GerABKA family.</text>
</comment>
<name>A0A8J8SI18_9FIRM</name>
<reference evidence="5" key="1">
    <citation type="submission" date="2020-07" db="EMBL/GenBank/DDBJ databases">
        <title>Vallitalea pronyensis genome.</title>
        <authorList>
            <person name="Postec A."/>
        </authorList>
    </citation>
    <scope>NUCLEOTIDE SEQUENCE</scope>
    <source>
        <strain evidence="5">FatNI3</strain>
    </source>
</reference>
<evidence type="ECO:0000256" key="3">
    <source>
        <dbReference type="SAM" id="MobiDB-lite"/>
    </source>
</evidence>
<evidence type="ECO:0000313" key="5">
    <source>
        <dbReference type="EMBL" id="QUI24445.1"/>
    </source>
</evidence>
<dbReference type="GO" id="GO:0016020">
    <property type="term" value="C:membrane"/>
    <property type="evidence" value="ECO:0007669"/>
    <property type="project" value="InterPro"/>
</dbReference>
<dbReference type="Pfam" id="PF03323">
    <property type="entry name" value="GerA"/>
    <property type="match status" value="1"/>
</dbReference>
<sequence length="488" mass="54690">MFKARIDEIYQMLGDSSQITVKEFYIGEGKDRLGAVVIFVGSLVDVGRVDKELIHPLINHTSLKGLKKEEALVDELCKRFIPMSTLETTNDNQKIQYAMKRGHAVILFDGLETCIVANVKGGQFRSIKEPTDEVSIGGTKEGFVEDLDTNISIMKRGLRDKHLIIEKLIVGTRSQTDVAILYLDDVAEEKVVNEIRKQINAIDTDVIYSAGQFIQFLNINVYSIFPQIYSTERVDTVLSDIAQGRVSIIIGGTSYVCTAPSSFIDFFQGVEDYNQLPVIATFNRLLRFLAFIVITTLSALYLTLLEYNSELLPSDFATAIIQSRNEIELSPFMEILFMQLSVDFLREGGLRLPRKISQTLSVVGGIIIGDAVIRGKIVSPTTLLVIGITTIATFLVPNYEMSSALRLLNYIMILVTNVLGIFGITLVLFFTIVHLTTLKTFGIPYFSFSLEQMKDMFVRVPLKSMNKRSSTIPNKNPTRQKTQQTSQK</sequence>
<keyword evidence="4" id="KW-0812">Transmembrane</keyword>
<feature type="region of interest" description="Disordered" evidence="3">
    <location>
        <begin position="467"/>
        <end position="488"/>
    </location>
</feature>
<dbReference type="InterPro" id="IPR004995">
    <property type="entry name" value="Spore_Ger"/>
</dbReference>
<proteinExistence type="inferred from homology"/>
<dbReference type="EMBL" id="CP058649">
    <property type="protein sequence ID" value="QUI24445.1"/>
    <property type="molecule type" value="Genomic_DNA"/>
</dbReference>
<keyword evidence="2 4" id="KW-0472">Membrane</keyword>
<evidence type="ECO:0000256" key="1">
    <source>
        <dbReference type="ARBA" id="ARBA00005278"/>
    </source>
</evidence>
<feature type="transmembrane region" description="Helical" evidence="4">
    <location>
        <begin position="411"/>
        <end position="433"/>
    </location>
</feature>
<dbReference type="PIRSF" id="PIRSF005690">
    <property type="entry name" value="GerBA"/>
    <property type="match status" value="1"/>
</dbReference>
<evidence type="ECO:0000313" key="6">
    <source>
        <dbReference type="Proteomes" id="UP000683246"/>
    </source>
</evidence>